<dbReference type="AlphaFoldDB" id="A0A1V9YPV0"/>
<evidence type="ECO:0000313" key="3">
    <source>
        <dbReference type="Proteomes" id="UP000243579"/>
    </source>
</evidence>
<name>A0A1V9YPV0_ACHHY</name>
<reference evidence="2 3" key="1">
    <citation type="journal article" date="2014" name="Genome Biol. Evol.">
        <title>The secreted proteins of Achlya hypogyna and Thraustotheca clavata identify the ancestral oomycete secretome and reveal gene acquisitions by horizontal gene transfer.</title>
        <authorList>
            <person name="Misner I."/>
            <person name="Blouin N."/>
            <person name="Leonard G."/>
            <person name="Richards T.A."/>
            <person name="Lane C.E."/>
        </authorList>
    </citation>
    <scope>NUCLEOTIDE SEQUENCE [LARGE SCALE GENOMIC DNA]</scope>
    <source>
        <strain evidence="2 3">ATCC 48635</strain>
    </source>
</reference>
<proteinExistence type="predicted"/>
<dbReference type="OrthoDB" id="77709at2759"/>
<evidence type="ECO:0000313" key="2">
    <source>
        <dbReference type="EMBL" id="OQR87687.1"/>
    </source>
</evidence>
<feature type="region of interest" description="Disordered" evidence="1">
    <location>
        <begin position="217"/>
        <end position="239"/>
    </location>
</feature>
<comment type="caution">
    <text evidence="2">The sequence shown here is derived from an EMBL/GenBank/DDBJ whole genome shotgun (WGS) entry which is preliminary data.</text>
</comment>
<sequence length="389" mass="44337">MHVVSSSLAKSAAPLFDLPVASLGDDEYDVGLDDPVFAEVPVNFVKTAVESIIFDAGIVLQFAEHGVELEDTLFLQPDLCSLEDWHTEVDQRVLPNALEKLTDREIDDQIASLLTNMDPKEHYLTAATYYLDHPKEYTALLKSPLVVQSCAYLGIDLKAIPYRTLKSFKRQPDSAEVVLDLVAKARYDAHRHECQLCVAIILQAQPLIQAKLQHAQVGPLPPLPQNPRKKPRTRPLDEVQPPKVYDAAKDAEERQRMVIMKEAKLLENTERWRETQASIRKAAARRVAAQEAAELTFKQQSFEKEVKIKSYDAVAEQKARRKMTPVQLKPHMKEEARLVKELHNLDLDEHMHRAQRLKHAKEHRKQYVFDKSVKKLEVTQRCVGCHQLG</sequence>
<accession>A0A1V9YPV0</accession>
<protein>
    <submittedName>
        <fullName evidence="2">Uncharacterized protein</fullName>
    </submittedName>
</protein>
<dbReference type="Proteomes" id="UP000243579">
    <property type="component" value="Unassembled WGS sequence"/>
</dbReference>
<keyword evidence="3" id="KW-1185">Reference proteome</keyword>
<organism evidence="2 3">
    <name type="scientific">Achlya hypogyna</name>
    <name type="common">Oomycete</name>
    <name type="synonym">Protoachlya hypogyna</name>
    <dbReference type="NCBI Taxonomy" id="1202772"/>
    <lineage>
        <taxon>Eukaryota</taxon>
        <taxon>Sar</taxon>
        <taxon>Stramenopiles</taxon>
        <taxon>Oomycota</taxon>
        <taxon>Saprolegniomycetes</taxon>
        <taxon>Saprolegniales</taxon>
        <taxon>Achlyaceae</taxon>
        <taxon>Achlya</taxon>
    </lineage>
</organism>
<gene>
    <name evidence="2" type="ORF">ACHHYP_08178</name>
</gene>
<dbReference type="EMBL" id="JNBR01001427">
    <property type="protein sequence ID" value="OQR87687.1"/>
    <property type="molecule type" value="Genomic_DNA"/>
</dbReference>
<evidence type="ECO:0000256" key="1">
    <source>
        <dbReference type="SAM" id="MobiDB-lite"/>
    </source>
</evidence>